<dbReference type="InterPro" id="IPR002035">
    <property type="entry name" value="VWF_A"/>
</dbReference>
<dbReference type="PROSITE" id="PS50234">
    <property type="entry name" value="VWFA"/>
    <property type="match status" value="1"/>
</dbReference>
<organism evidence="7 8">
    <name type="scientific">Psychromonas marina</name>
    <dbReference type="NCBI Taxonomy" id="88364"/>
    <lineage>
        <taxon>Bacteria</taxon>
        <taxon>Pseudomonadati</taxon>
        <taxon>Pseudomonadota</taxon>
        <taxon>Gammaproteobacteria</taxon>
        <taxon>Alteromonadales</taxon>
        <taxon>Psychromonadaceae</taxon>
        <taxon>Psychromonas</taxon>
    </lineage>
</organism>
<keyword evidence="2 5" id="KW-0812">Transmembrane</keyword>
<dbReference type="InterPro" id="IPR033881">
    <property type="entry name" value="vWA_BatA_type"/>
</dbReference>
<dbReference type="Pfam" id="PF00092">
    <property type="entry name" value="VWA"/>
    <property type="match status" value="1"/>
</dbReference>
<keyword evidence="8" id="KW-1185">Reference proteome</keyword>
<dbReference type="InterPro" id="IPR036465">
    <property type="entry name" value="vWFA_dom_sf"/>
</dbReference>
<feature type="transmembrane region" description="Helical" evidence="5">
    <location>
        <begin position="308"/>
        <end position="330"/>
    </location>
</feature>
<dbReference type="SUPFAM" id="SSF53300">
    <property type="entry name" value="vWA-like"/>
    <property type="match status" value="1"/>
</dbReference>
<gene>
    <name evidence="7" type="ORF">GCM10007916_22350</name>
</gene>
<dbReference type="Gene3D" id="3.40.50.410">
    <property type="entry name" value="von Willebrand factor, type A domain"/>
    <property type="match status" value="1"/>
</dbReference>
<evidence type="ECO:0000256" key="5">
    <source>
        <dbReference type="SAM" id="Phobius"/>
    </source>
</evidence>
<dbReference type="PANTHER" id="PTHR22550">
    <property type="entry name" value="SPORE GERMINATION PROTEIN"/>
    <property type="match status" value="1"/>
</dbReference>
<keyword evidence="3 5" id="KW-1133">Transmembrane helix</keyword>
<evidence type="ECO:0000256" key="3">
    <source>
        <dbReference type="ARBA" id="ARBA00022989"/>
    </source>
</evidence>
<keyword evidence="1" id="KW-1003">Cell membrane</keyword>
<keyword evidence="4 5" id="KW-0472">Membrane</keyword>
<protein>
    <submittedName>
        <fullName evidence="7">VWA domain-containing protein</fullName>
    </submittedName>
</protein>
<dbReference type="CDD" id="cd01467">
    <property type="entry name" value="vWA_BatA_type"/>
    <property type="match status" value="1"/>
</dbReference>
<evidence type="ECO:0000256" key="2">
    <source>
        <dbReference type="ARBA" id="ARBA00022692"/>
    </source>
</evidence>
<evidence type="ECO:0000256" key="1">
    <source>
        <dbReference type="ARBA" id="ARBA00022475"/>
    </source>
</evidence>
<name>A0ABQ6E141_9GAMM</name>
<evidence type="ECO:0000259" key="6">
    <source>
        <dbReference type="PROSITE" id="PS50234"/>
    </source>
</evidence>
<feature type="domain" description="VWFA" evidence="6">
    <location>
        <begin position="97"/>
        <end position="289"/>
    </location>
</feature>
<accession>A0ABQ6E141</accession>
<comment type="caution">
    <text evidence="7">The sequence shown here is derived from an EMBL/GenBank/DDBJ whole genome shotgun (WGS) entry which is preliminary data.</text>
</comment>
<proteinExistence type="predicted"/>
<dbReference type="SMART" id="SM00327">
    <property type="entry name" value="VWA"/>
    <property type="match status" value="1"/>
</dbReference>
<dbReference type="InterPro" id="IPR050768">
    <property type="entry name" value="UPF0353/GerABKA_families"/>
</dbReference>
<dbReference type="PANTHER" id="PTHR22550:SF5">
    <property type="entry name" value="LEUCINE ZIPPER PROTEIN 4"/>
    <property type="match status" value="1"/>
</dbReference>
<evidence type="ECO:0000313" key="8">
    <source>
        <dbReference type="Proteomes" id="UP001157353"/>
    </source>
</evidence>
<dbReference type="RefSeq" id="WP_284204291.1">
    <property type="nucleotide sequence ID" value="NZ_BSPQ01000010.1"/>
</dbReference>
<dbReference type="Proteomes" id="UP001157353">
    <property type="component" value="Unassembled WGS sequence"/>
</dbReference>
<evidence type="ECO:0000256" key="4">
    <source>
        <dbReference type="ARBA" id="ARBA00023136"/>
    </source>
</evidence>
<evidence type="ECO:0000313" key="7">
    <source>
        <dbReference type="EMBL" id="GLS91166.1"/>
    </source>
</evidence>
<reference evidence="8" key="1">
    <citation type="journal article" date="2019" name="Int. J. Syst. Evol. Microbiol.">
        <title>The Global Catalogue of Microorganisms (GCM) 10K type strain sequencing project: providing services to taxonomists for standard genome sequencing and annotation.</title>
        <authorList>
            <consortium name="The Broad Institute Genomics Platform"/>
            <consortium name="The Broad Institute Genome Sequencing Center for Infectious Disease"/>
            <person name="Wu L."/>
            <person name="Ma J."/>
        </authorList>
    </citation>
    <scope>NUCLEOTIDE SEQUENCE [LARGE SCALE GENOMIC DNA]</scope>
    <source>
        <strain evidence="8">NBRC 103166</strain>
    </source>
</reference>
<sequence length="347" mass="38504">MSSLELTYPWLLLLLPLPLLVMRFSNAYKTKKTALKVPFFKTLIDTLNEKPSEGASMLKANLWQRTLLVFTWICLVFAMTKPTQLSAPQLREQLGRDVMIVLDLSGSMNEADFVDSEGNKSTRIDAAKHVLQDFSASRQGDRLGLILFADAAFLQTPFTADIAVWQTLLVQSDTGMAGQSTHLGDAVGLAIKVFEQAEQDKSNQQKNREKVVILLTDGNDTGSFVSPIDAAKVAAVKGIRVHVIAMGDPATVGEQALDMQTIDRITQETGGQTFKALDKQQLDQAYQTISELEPQLFNSTSYQITHTLHHYLVIVIVLLYLSAFSLSLLIQKIKTRKTSKHQGEQHV</sequence>
<dbReference type="EMBL" id="BSPQ01000010">
    <property type="protein sequence ID" value="GLS91166.1"/>
    <property type="molecule type" value="Genomic_DNA"/>
</dbReference>